<dbReference type="CDD" id="cd00413">
    <property type="entry name" value="Glyco_hydrolase_16"/>
    <property type="match status" value="1"/>
</dbReference>
<evidence type="ECO:0000256" key="1">
    <source>
        <dbReference type="SAM" id="MobiDB-lite"/>
    </source>
</evidence>
<dbReference type="AlphaFoldDB" id="A0A8H3EN06"/>
<proteinExistence type="predicted"/>
<evidence type="ECO:0000259" key="2">
    <source>
        <dbReference type="PROSITE" id="PS51762"/>
    </source>
</evidence>
<sequence>MKRNSDEYCATGCQSAFGSCGSSASASPSPQPSATPQPQTSGPAVSGNSLAPNKEGCVWVVDGAGSFTQSQIFDFSTLTSVPTEGLAISPDHISSSPYTQVYTPSNVAVGSGSLQLRVPGGQTASPILGAEVYTQDKDILYGSVRTTMKASTVAGTCHGAFFYKNDNQEVDIEIITGGAVEGVHYTNQKASDDATPSTIKNNLQSDATTGFLEYRIDWVPGRTDFYLDGTLQTSLTENVPSTAGTWLWNNWRSVIEFLHHLSHFRIFFPFKTTLGSELTPLVPQ</sequence>
<dbReference type="Pfam" id="PF00722">
    <property type="entry name" value="Glyco_hydro_16"/>
    <property type="match status" value="1"/>
</dbReference>
<dbReference type="InterPro" id="IPR000757">
    <property type="entry name" value="Beta-glucanase-like"/>
</dbReference>
<keyword evidence="4" id="KW-1185">Reference proteome</keyword>
<evidence type="ECO:0000313" key="3">
    <source>
        <dbReference type="EMBL" id="CAF9908234.1"/>
    </source>
</evidence>
<dbReference type="Gene3D" id="2.60.120.200">
    <property type="match status" value="1"/>
</dbReference>
<dbReference type="PROSITE" id="PS51762">
    <property type="entry name" value="GH16_2"/>
    <property type="match status" value="1"/>
</dbReference>
<feature type="region of interest" description="Disordered" evidence="1">
    <location>
        <begin position="18"/>
        <end position="48"/>
    </location>
</feature>
<dbReference type="GO" id="GO:0004553">
    <property type="term" value="F:hydrolase activity, hydrolyzing O-glycosyl compounds"/>
    <property type="evidence" value="ECO:0007669"/>
    <property type="project" value="InterPro"/>
</dbReference>
<dbReference type="Proteomes" id="UP000664203">
    <property type="component" value="Unassembled WGS sequence"/>
</dbReference>
<dbReference type="SUPFAM" id="SSF49899">
    <property type="entry name" value="Concanavalin A-like lectins/glucanases"/>
    <property type="match status" value="1"/>
</dbReference>
<organism evidence="3 4">
    <name type="scientific">Alectoria fallacina</name>
    <dbReference type="NCBI Taxonomy" id="1903189"/>
    <lineage>
        <taxon>Eukaryota</taxon>
        <taxon>Fungi</taxon>
        <taxon>Dikarya</taxon>
        <taxon>Ascomycota</taxon>
        <taxon>Pezizomycotina</taxon>
        <taxon>Lecanoromycetes</taxon>
        <taxon>OSLEUM clade</taxon>
        <taxon>Lecanoromycetidae</taxon>
        <taxon>Lecanorales</taxon>
        <taxon>Lecanorineae</taxon>
        <taxon>Parmeliaceae</taxon>
        <taxon>Alectoria</taxon>
    </lineage>
</organism>
<evidence type="ECO:0000313" key="4">
    <source>
        <dbReference type="Proteomes" id="UP000664203"/>
    </source>
</evidence>
<reference evidence="3" key="1">
    <citation type="submission" date="2021-03" db="EMBL/GenBank/DDBJ databases">
        <authorList>
            <person name="Tagirdzhanova G."/>
        </authorList>
    </citation>
    <scope>NUCLEOTIDE SEQUENCE</scope>
</reference>
<dbReference type="InterPro" id="IPR013320">
    <property type="entry name" value="ConA-like_dom_sf"/>
</dbReference>
<feature type="domain" description="GH16" evidence="2">
    <location>
        <begin position="22"/>
        <end position="284"/>
    </location>
</feature>
<dbReference type="PROSITE" id="PS51257">
    <property type="entry name" value="PROKAR_LIPOPROTEIN"/>
    <property type="match status" value="1"/>
</dbReference>
<dbReference type="PANTHER" id="PTHR38121">
    <property type="entry name" value="GH16 DOMAIN-CONTAINING PROTEIN"/>
    <property type="match status" value="1"/>
</dbReference>
<gene>
    <name evidence="3" type="ORF">ALECFALPRED_004357</name>
</gene>
<dbReference type="GO" id="GO:0005975">
    <property type="term" value="P:carbohydrate metabolic process"/>
    <property type="evidence" value="ECO:0007669"/>
    <property type="project" value="InterPro"/>
</dbReference>
<dbReference type="EMBL" id="CAJPDR010000027">
    <property type="protein sequence ID" value="CAF9908234.1"/>
    <property type="molecule type" value="Genomic_DNA"/>
</dbReference>
<accession>A0A8H3EN06</accession>
<comment type="caution">
    <text evidence="3">The sequence shown here is derived from an EMBL/GenBank/DDBJ whole genome shotgun (WGS) entry which is preliminary data.</text>
</comment>
<feature type="compositionally biased region" description="Low complexity" evidence="1">
    <location>
        <begin position="18"/>
        <end position="28"/>
    </location>
</feature>
<name>A0A8H3EN06_9LECA</name>
<dbReference type="PANTHER" id="PTHR38121:SF2">
    <property type="entry name" value="ACYLTRANSFERASE 3 DOMAIN-CONTAINING PROTEIN"/>
    <property type="match status" value="1"/>
</dbReference>
<dbReference type="OrthoDB" id="4388755at2759"/>
<protein>
    <recommendedName>
        <fullName evidence="2">GH16 domain-containing protein</fullName>
    </recommendedName>
</protein>